<protein>
    <submittedName>
        <fullName evidence="2">Uncharacterized protein</fullName>
    </submittedName>
</protein>
<accession>A0A9Q8WLZ9</accession>
<dbReference type="KEGG" id="clup:CLUP02_13077"/>
<dbReference type="RefSeq" id="XP_049149169.1">
    <property type="nucleotide sequence ID" value="XM_049292023.1"/>
</dbReference>
<dbReference type="GeneID" id="73347033"/>
<proteinExistence type="predicted"/>
<keyword evidence="3" id="KW-1185">Reference proteome</keyword>
<evidence type="ECO:0000313" key="2">
    <source>
        <dbReference type="EMBL" id="UQC87560.1"/>
    </source>
</evidence>
<sequence length="129" mass="14740">MSLVSPISSETGIRNFQREIVDNAVQKLVDEACSNTRPRCDIGSQRTVTFGSHNHLRQTHEALSAAMEHMPVERPLNRKPRRRARAKGNGEDQFCIYHTSDGQTFRPWRLSTKPQRNSAGGSKKIYRYN</sequence>
<reference evidence="2" key="1">
    <citation type="journal article" date="2021" name="Mol. Plant Microbe Interact.">
        <title>Complete Genome Sequence of the Plant-Pathogenic Fungus Colletotrichum lupini.</title>
        <authorList>
            <person name="Baroncelli R."/>
            <person name="Pensec F."/>
            <person name="Da Lio D."/>
            <person name="Boufleur T."/>
            <person name="Vicente I."/>
            <person name="Sarrocco S."/>
            <person name="Picot A."/>
            <person name="Baraldi E."/>
            <person name="Sukno S."/>
            <person name="Thon M."/>
            <person name="Le Floch G."/>
        </authorList>
    </citation>
    <scope>NUCLEOTIDE SEQUENCE</scope>
    <source>
        <strain evidence="2">IMI 504893</strain>
    </source>
</reference>
<feature type="region of interest" description="Disordered" evidence="1">
    <location>
        <begin position="68"/>
        <end position="129"/>
    </location>
</feature>
<dbReference type="Proteomes" id="UP000830671">
    <property type="component" value="Chromosome 7"/>
</dbReference>
<feature type="compositionally biased region" description="Basic residues" evidence="1">
    <location>
        <begin position="77"/>
        <end position="86"/>
    </location>
</feature>
<evidence type="ECO:0000256" key="1">
    <source>
        <dbReference type="SAM" id="MobiDB-lite"/>
    </source>
</evidence>
<name>A0A9Q8WLZ9_9PEZI</name>
<gene>
    <name evidence="2" type="ORF">CLUP02_13077</name>
</gene>
<dbReference type="AlphaFoldDB" id="A0A9Q8WLZ9"/>
<evidence type="ECO:0000313" key="3">
    <source>
        <dbReference type="Proteomes" id="UP000830671"/>
    </source>
</evidence>
<organism evidence="2 3">
    <name type="scientific">Colletotrichum lupini</name>
    <dbReference type="NCBI Taxonomy" id="145971"/>
    <lineage>
        <taxon>Eukaryota</taxon>
        <taxon>Fungi</taxon>
        <taxon>Dikarya</taxon>
        <taxon>Ascomycota</taxon>
        <taxon>Pezizomycotina</taxon>
        <taxon>Sordariomycetes</taxon>
        <taxon>Hypocreomycetidae</taxon>
        <taxon>Glomerellales</taxon>
        <taxon>Glomerellaceae</taxon>
        <taxon>Colletotrichum</taxon>
        <taxon>Colletotrichum acutatum species complex</taxon>
    </lineage>
</organism>
<dbReference type="EMBL" id="CP019479">
    <property type="protein sequence ID" value="UQC87560.1"/>
    <property type="molecule type" value="Genomic_DNA"/>
</dbReference>